<dbReference type="InterPro" id="IPR003594">
    <property type="entry name" value="HATPase_dom"/>
</dbReference>
<dbReference type="Gene3D" id="3.40.50.11260">
    <property type="match status" value="1"/>
</dbReference>
<evidence type="ECO:0000256" key="1">
    <source>
        <dbReference type="ARBA" id="ARBA00004496"/>
    </source>
</evidence>
<dbReference type="InterPro" id="IPR037196">
    <property type="entry name" value="HSP90_C"/>
</dbReference>
<dbReference type="CDD" id="cd16927">
    <property type="entry name" value="HATPase_Hsp90-like"/>
    <property type="match status" value="1"/>
</dbReference>
<keyword evidence="6" id="KW-0346">Stress response</keyword>
<dbReference type="GO" id="GO:0016887">
    <property type="term" value="F:ATP hydrolysis activity"/>
    <property type="evidence" value="ECO:0007669"/>
    <property type="project" value="InterPro"/>
</dbReference>
<dbReference type="SUPFAM" id="SSF110942">
    <property type="entry name" value="HSP90 C-terminal domain"/>
    <property type="match status" value="1"/>
</dbReference>
<dbReference type="GO" id="GO:0005737">
    <property type="term" value="C:cytoplasm"/>
    <property type="evidence" value="ECO:0007669"/>
    <property type="project" value="UniProtKB-SubCell"/>
</dbReference>
<dbReference type="InterPro" id="IPR020575">
    <property type="entry name" value="Hsp90_N"/>
</dbReference>
<dbReference type="AlphaFoldDB" id="A0A381P736"/>
<dbReference type="Gene3D" id="3.30.565.10">
    <property type="entry name" value="Histidine kinase-like ATPase, C-terminal domain"/>
    <property type="match status" value="1"/>
</dbReference>
<dbReference type="SMART" id="SM00387">
    <property type="entry name" value="HATPase_c"/>
    <property type="match status" value="1"/>
</dbReference>
<dbReference type="GO" id="GO:0140662">
    <property type="term" value="F:ATP-dependent protein folding chaperone"/>
    <property type="evidence" value="ECO:0007669"/>
    <property type="project" value="InterPro"/>
</dbReference>
<dbReference type="Gene3D" id="3.30.230.80">
    <property type="match status" value="1"/>
</dbReference>
<dbReference type="Pfam" id="PF13589">
    <property type="entry name" value="HATPase_c_3"/>
    <property type="match status" value="1"/>
</dbReference>
<dbReference type="PRINTS" id="PR00775">
    <property type="entry name" value="HEATSHOCK90"/>
</dbReference>
<protein>
    <recommendedName>
        <fullName evidence="8">Histidine kinase/HSP90-like ATPase domain-containing protein</fullName>
    </recommendedName>
</protein>
<accession>A0A381P736</accession>
<dbReference type="PANTHER" id="PTHR11528">
    <property type="entry name" value="HEAT SHOCK PROTEIN 90 FAMILY MEMBER"/>
    <property type="match status" value="1"/>
</dbReference>
<gene>
    <name evidence="9" type="ORF">METZ01_LOCUS14933</name>
</gene>
<dbReference type="InterPro" id="IPR020568">
    <property type="entry name" value="Ribosomal_Su5_D2-typ_SF"/>
</dbReference>
<evidence type="ECO:0000256" key="6">
    <source>
        <dbReference type="ARBA" id="ARBA00023016"/>
    </source>
</evidence>
<evidence type="ECO:0000256" key="3">
    <source>
        <dbReference type="ARBA" id="ARBA00022490"/>
    </source>
</evidence>
<evidence type="ECO:0000256" key="4">
    <source>
        <dbReference type="ARBA" id="ARBA00022741"/>
    </source>
</evidence>
<dbReference type="InterPro" id="IPR001404">
    <property type="entry name" value="Hsp90_fam"/>
</dbReference>
<keyword evidence="7" id="KW-0143">Chaperone</keyword>
<dbReference type="NCBIfam" id="NF003555">
    <property type="entry name" value="PRK05218.1"/>
    <property type="match status" value="1"/>
</dbReference>
<organism evidence="9">
    <name type="scientific">marine metagenome</name>
    <dbReference type="NCBI Taxonomy" id="408172"/>
    <lineage>
        <taxon>unclassified sequences</taxon>
        <taxon>metagenomes</taxon>
        <taxon>ecological metagenomes</taxon>
    </lineage>
</organism>
<sequence length="629" mass="72263">MSKKTNPKAEVHEYQAEMQKLLEILVHSLYTEREIFLRELVSNASDALSKVQLTTLTEENVLDKDVDLQIAITFDEDKSQIVIEDTGCGMTKDELVENLGTIANSGTLKFLQQAQAEKKSAENLIGQFGVGFYSVFMVADRVELTTRSWQVDAQAWQWSSEGGGQYELSPAVNNQRGTRITIFLKEDAKEFCSEWRLESIIKKYSNYLPFPVKLKDKTINQVKAIWTQAKSEVKTDEYTEFYKQITHAQQDPLHHLHFNIDAPIQYYALLYFPESIGNEVLYARESKDVALYAQKVLIQSGNTHLFPSYLRFVQGVVDSEDIPLNVSRENVQKNALIEKIKNSLTLRVLKELQSLSEQNVEKYGKFWQQYGTLIKEGVSADFKNKNRLMDLLRFNSSVSEDSSPEVTLKDYVGRMREEQKDIFYVTGGSREAILHNPNLEYFRKQSLEVLFMTDQIDDFMIADLREYDGKTLKNISQGDIDEINDSDISAPESSLSKEEKNDIIAFFEKQLKDRVSGVSDSKRLVDSPCSLVTPKDGMTAQMEKMMKMMDQKFQGEKRNMEVNMSHPIIQNLSEILQKDKKHPFLEDSVEQLYENSMLVEGLLEDPVQVLSRFQKFMESASAYELEKIS</sequence>
<dbReference type="SUPFAM" id="SSF54211">
    <property type="entry name" value="Ribosomal protein S5 domain 2-like"/>
    <property type="match status" value="1"/>
</dbReference>
<dbReference type="SUPFAM" id="SSF55874">
    <property type="entry name" value="ATPase domain of HSP90 chaperone/DNA topoisomerase II/histidine kinase"/>
    <property type="match status" value="1"/>
</dbReference>
<dbReference type="GO" id="GO:0005524">
    <property type="term" value="F:ATP binding"/>
    <property type="evidence" value="ECO:0007669"/>
    <property type="project" value="UniProtKB-KW"/>
</dbReference>
<evidence type="ECO:0000259" key="8">
    <source>
        <dbReference type="SMART" id="SM00387"/>
    </source>
</evidence>
<evidence type="ECO:0000256" key="2">
    <source>
        <dbReference type="ARBA" id="ARBA00008239"/>
    </source>
</evidence>
<comment type="subcellular location">
    <subcellularLocation>
        <location evidence="1">Cytoplasm</location>
    </subcellularLocation>
</comment>
<dbReference type="FunFam" id="3.30.565.10:FF:000009">
    <property type="entry name" value="Molecular chaperone HtpG"/>
    <property type="match status" value="1"/>
</dbReference>
<name>A0A381P736_9ZZZZ</name>
<keyword evidence="3" id="KW-0963">Cytoplasm</keyword>
<dbReference type="HAMAP" id="MF_00505">
    <property type="entry name" value="HSP90"/>
    <property type="match status" value="1"/>
</dbReference>
<evidence type="ECO:0000256" key="5">
    <source>
        <dbReference type="ARBA" id="ARBA00022840"/>
    </source>
</evidence>
<keyword evidence="5" id="KW-0067">ATP-binding</keyword>
<proteinExistence type="inferred from homology"/>
<dbReference type="InterPro" id="IPR036890">
    <property type="entry name" value="HATPase_C_sf"/>
</dbReference>
<dbReference type="PIRSF" id="PIRSF002583">
    <property type="entry name" value="Hsp90"/>
    <property type="match status" value="1"/>
</dbReference>
<dbReference type="GO" id="GO:0051082">
    <property type="term" value="F:unfolded protein binding"/>
    <property type="evidence" value="ECO:0007669"/>
    <property type="project" value="InterPro"/>
</dbReference>
<feature type="domain" description="Histidine kinase/HSP90-like ATPase" evidence="8">
    <location>
        <begin position="31"/>
        <end position="188"/>
    </location>
</feature>
<dbReference type="Gene3D" id="1.20.120.790">
    <property type="entry name" value="Heat shock protein 90, C-terminal domain"/>
    <property type="match status" value="1"/>
</dbReference>
<comment type="similarity">
    <text evidence="2">Belongs to the heat shock protein 90 family.</text>
</comment>
<dbReference type="EMBL" id="UINC01000845">
    <property type="protein sequence ID" value="SUZ62079.1"/>
    <property type="molecule type" value="Genomic_DNA"/>
</dbReference>
<reference evidence="9" key="1">
    <citation type="submission" date="2018-05" db="EMBL/GenBank/DDBJ databases">
        <authorList>
            <person name="Lanie J.A."/>
            <person name="Ng W.-L."/>
            <person name="Kazmierczak K.M."/>
            <person name="Andrzejewski T.M."/>
            <person name="Davidsen T.M."/>
            <person name="Wayne K.J."/>
            <person name="Tettelin H."/>
            <person name="Glass J.I."/>
            <person name="Rusch D."/>
            <person name="Podicherti R."/>
            <person name="Tsui H.-C.T."/>
            <person name="Winkler M.E."/>
        </authorList>
    </citation>
    <scope>NUCLEOTIDE SEQUENCE</scope>
</reference>
<evidence type="ECO:0000313" key="9">
    <source>
        <dbReference type="EMBL" id="SUZ62079.1"/>
    </source>
</evidence>
<dbReference type="Pfam" id="PF00183">
    <property type="entry name" value="HSP90"/>
    <property type="match status" value="1"/>
</dbReference>
<keyword evidence="4" id="KW-0547">Nucleotide-binding</keyword>
<evidence type="ECO:0000256" key="7">
    <source>
        <dbReference type="ARBA" id="ARBA00023186"/>
    </source>
</evidence>